<name>A0A562Q0X7_9BURK</name>
<protein>
    <recommendedName>
        <fullName evidence="5">ATP-grasp domain-containing protein</fullName>
    </recommendedName>
</protein>
<dbReference type="Proteomes" id="UP000315112">
    <property type="component" value="Unassembled WGS sequence"/>
</dbReference>
<evidence type="ECO:0008006" key="5">
    <source>
        <dbReference type="Google" id="ProtNLM"/>
    </source>
</evidence>
<accession>A0A562Q0X7</accession>
<organism evidence="2 3">
    <name type="scientific">Pseudoduganella flava</name>
    <dbReference type="NCBI Taxonomy" id="871742"/>
    <lineage>
        <taxon>Bacteria</taxon>
        <taxon>Pseudomonadati</taxon>
        <taxon>Pseudomonadota</taxon>
        <taxon>Betaproteobacteria</taxon>
        <taxon>Burkholderiales</taxon>
        <taxon>Oxalobacteraceae</taxon>
        <taxon>Telluria group</taxon>
        <taxon>Pseudoduganella</taxon>
    </lineage>
</organism>
<gene>
    <name evidence="1" type="ORF">GO485_03135</name>
    <name evidence="2" type="ORF">IP92_01571</name>
</gene>
<dbReference type="AlphaFoldDB" id="A0A562Q0X7"/>
<dbReference type="EMBL" id="CP046904">
    <property type="protein sequence ID" value="QGZ38140.1"/>
    <property type="molecule type" value="Genomic_DNA"/>
</dbReference>
<reference evidence="2" key="2">
    <citation type="submission" date="2019-07" db="EMBL/GenBank/DDBJ databases">
        <authorList>
            <person name="Whitman W."/>
            <person name="Huntemann M."/>
            <person name="Clum A."/>
            <person name="Pillay M."/>
            <person name="Palaniappan K."/>
            <person name="Varghese N."/>
            <person name="Mikhailova N."/>
            <person name="Stamatis D."/>
            <person name="Reddy T."/>
            <person name="Daum C."/>
            <person name="Shapiro N."/>
            <person name="Ivanova N."/>
            <person name="Kyrpides N."/>
            <person name="Woyke T."/>
        </authorList>
    </citation>
    <scope>NUCLEOTIDE SEQUENCE</scope>
    <source>
        <strain evidence="2">CGMCC 1.10685</strain>
    </source>
</reference>
<keyword evidence="4" id="KW-1185">Reference proteome</keyword>
<reference evidence="2 3" key="1">
    <citation type="journal article" date="2015" name="Stand. Genomic Sci.">
        <title>Genomic Encyclopedia of Bacterial and Archaeal Type Strains, Phase III: the genomes of soil and plant-associated and newly described type strains.</title>
        <authorList>
            <person name="Whitman W.B."/>
            <person name="Woyke T."/>
            <person name="Klenk H.P."/>
            <person name="Zhou Y."/>
            <person name="Lilburn T.G."/>
            <person name="Beck B.J."/>
            <person name="De Vos P."/>
            <person name="Vandamme P."/>
            <person name="Eisen J.A."/>
            <person name="Garrity G."/>
            <person name="Hugenholtz P."/>
            <person name="Kyrpides N.C."/>
        </authorList>
    </citation>
    <scope>NUCLEOTIDE SEQUENCE [LARGE SCALE GENOMIC DNA]</scope>
    <source>
        <strain evidence="2 3">CGMCC 1.10685</strain>
    </source>
</reference>
<evidence type="ECO:0000313" key="1">
    <source>
        <dbReference type="EMBL" id="QGZ38140.1"/>
    </source>
</evidence>
<dbReference type="Proteomes" id="UP000437862">
    <property type="component" value="Chromosome"/>
</dbReference>
<sequence>MELLILAHAPARSLEQGFLPAAAELRLAVTILTDRAIEHVAHVQDGAHGADCELAECDVFNPLAVCRWIAAHGKRYAGVLAADTALRASAAGVAAALGLAGPAWPAAVRAEQRLDLQPGATPLRRIVDCAEPPADIDPAWFPATVQQLDDATATGTIVHDATALRELLATLRHGHTLVESYRADEEVYGLDLLATPEGTAVLCGSRIAFDAADADAVRTKRVAAFLPRPPNCDELLALLPALALGNGRHHIEYGVSAAGLRIRDIHDGLHDDESELALDDQLDGNLFAATIKAALGQSVKAPQLLPLQHTGTPALEAAA</sequence>
<dbReference type="EMBL" id="VLKW01000002">
    <property type="protein sequence ID" value="TWI50342.1"/>
    <property type="molecule type" value="Genomic_DNA"/>
</dbReference>
<reference evidence="1 4" key="3">
    <citation type="submission" date="2019-12" db="EMBL/GenBank/DDBJ databases">
        <title>Draft Genome Sequences of Six Type Strains of the Genus Massilia.</title>
        <authorList>
            <person name="Miess H."/>
            <person name="Frediansyah A."/>
            <person name="Goeker M."/>
            <person name="Gross H."/>
        </authorList>
    </citation>
    <scope>NUCLEOTIDE SEQUENCE [LARGE SCALE GENOMIC DNA]</scope>
    <source>
        <strain evidence="1 4">DSM 26639</strain>
    </source>
</reference>
<proteinExistence type="predicted"/>
<dbReference type="OrthoDB" id="9803907at2"/>
<evidence type="ECO:0000313" key="2">
    <source>
        <dbReference type="EMBL" id="TWI50342.1"/>
    </source>
</evidence>
<evidence type="ECO:0000313" key="3">
    <source>
        <dbReference type="Proteomes" id="UP000315112"/>
    </source>
</evidence>
<dbReference type="RefSeq" id="WP_145873951.1">
    <property type="nucleotide sequence ID" value="NZ_CP046904.1"/>
</dbReference>
<evidence type="ECO:0000313" key="4">
    <source>
        <dbReference type="Proteomes" id="UP000437862"/>
    </source>
</evidence>